<comment type="similarity">
    <text evidence="6">Belongs to the TVP38/TMEM64 family.</text>
</comment>
<feature type="domain" description="VTT" evidence="7">
    <location>
        <begin position="44"/>
        <end position="161"/>
    </location>
</feature>
<feature type="transmembrane region" description="Helical" evidence="6">
    <location>
        <begin position="109"/>
        <end position="134"/>
    </location>
</feature>
<keyword evidence="4 6" id="KW-1133">Transmembrane helix</keyword>
<comment type="caution">
    <text evidence="8">The sequence shown here is derived from an EMBL/GenBank/DDBJ whole genome shotgun (WGS) entry which is preliminary data.</text>
</comment>
<feature type="transmembrane region" description="Helical" evidence="6">
    <location>
        <begin position="166"/>
        <end position="187"/>
    </location>
</feature>
<sequence>MSISDLIAYMTEDNLKQMLEQYRSFGPLPGILLTFMKSFIPPLPTIVIVGVNAAVYGLWLGFLYSWIGMVCGCMVTFLIVRRISGHPYLERWAQKPKVKKSMVWVQRNAFSYVFLLSIFPVGPFVVINMAAAIARMRVRSFMIAILFGKAIMVLSVSFIGHDLTRFIHNPLELIYVVIFIGLSLWISKRIELKFTKKPVEAEEGNGLNP</sequence>
<reference evidence="8 9" key="1">
    <citation type="submission" date="2021-07" db="EMBL/GenBank/DDBJ databases">
        <title>Paenibacillus radiodurans sp. nov., isolated from the southeastern edge of Tengger Desert.</title>
        <authorList>
            <person name="Zhang G."/>
        </authorList>
    </citation>
    <scope>NUCLEOTIDE SEQUENCE [LARGE SCALE GENOMIC DNA]</scope>
    <source>
        <strain evidence="8 9">DT7-4</strain>
    </source>
</reference>
<dbReference type="Pfam" id="PF09335">
    <property type="entry name" value="VTT_dom"/>
    <property type="match status" value="1"/>
</dbReference>
<dbReference type="Proteomes" id="UP000812277">
    <property type="component" value="Unassembled WGS sequence"/>
</dbReference>
<evidence type="ECO:0000256" key="3">
    <source>
        <dbReference type="ARBA" id="ARBA00022692"/>
    </source>
</evidence>
<protein>
    <recommendedName>
        <fullName evidence="6">TVP38/TMEM64 family membrane protein</fullName>
    </recommendedName>
</protein>
<accession>A0ABS7DDH9</accession>
<dbReference type="RefSeq" id="WP_219874488.1">
    <property type="nucleotide sequence ID" value="NZ_JAHZIJ010000022.1"/>
</dbReference>
<feature type="transmembrane region" description="Helical" evidence="6">
    <location>
        <begin position="141"/>
        <end position="160"/>
    </location>
</feature>
<dbReference type="InterPro" id="IPR015414">
    <property type="entry name" value="TMEM64"/>
</dbReference>
<organism evidence="8 9">
    <name type="scientific">Paenibacillus oenotherae</name>
    <dbReference type="NCBI Taxonomy" id="1435645"/>
    <lineage>
        <taxon>Bacteria</taxon>
        <taxon>Bacillati</taxon>
        <taxon>Bacillota</taxon>
        <taxon>Bacilli</taxon>
        <taxon>Bacillales</taxon>
        <taxon>Paenibacillaceae</taxon>
        <taxon>Paenibacillus</taxon>
    </lineage>
</organism>
<evidence type="ECO:0000256" key="1">
    <source>
        <dbReference type="ARBA" id="ARBA00004651"/>
    </source>
</evidence>
<evidence type="ECO:0000256" key="2">
    <source>
        <dbReference type="ARBA" id="ARBA00022475"/>
    </source>
</evidence>
<keyword evidence="9" id="KW-1185">Reference proteome</keyword>
<keyword evidence="3 6" id="KW-0812">Transmembrane</keyword>
<dbReference type="EMBL" id="JAHZIJ010000022">
    <property type="protein sequence ID" value="MBW7477233.1"/>
    <property type="molecule type" value="Genomic_DNA"/>
</dbReference>
<feature type="transmembrane region" description="Helical" evidence="6">
    <location>
        <begin position="58"/>
        <end position="80"/>
    </location>
</feature>
<feature type="transmembrane region" description="Helical" evidence="6">
    <location>
        <begin position="28"/>
        <end position="51"/>
    </location>
</feature>
<dbReference type="PANTHER" id="PTHR12677:SF55">
    <property type="entry name" value="UNDECAPRENYL PHOSPHATE TRANSPORTER SAOUHSC_00901-RELATED"/>
    <property type="match status" value="1"/>
</dbReference>
<keyword evidence="2 6" id="KW-1003">Cell membrane</keyword>
<evidence type="ECO:0000256" key="4">
    <source>
        <dbReference type="ARBA" id="ARBA00022989"/>
    </source>
</evidence>
<evidence type="ECO:0000313" key="9">
    <source>
        <dbReference type="Proteomes" id="UP000812277"/>
    </source>
</evidence>
<keyword evidence="5 6" id="KW-0472">Membrane</keyword>
<evidence type="ECO:0000256" key="5">
    <source>
        <dbReference type="ARBA" id="ARBA00023136"/>
    </source>
</evidence>
<comment type="subcellular location">
    <subcellularLocation>
        <location evidence="1 6">Cell membrane</location>
        <topology evidence="1 6">Multi-pass membrane protein</topology>
    </subcellularLocation>
</comment>
<name>A0ABS7DDH9_9BACL</name>
<evidence type="ECO:0000259" key="7">
    <source>
        <dbReference type="Pfam" id="PF09335"/>
    </source>
</evidence>
<evidence type="ECO:0000313" key="8">
    <source>
        <dbReference type="EMBL" id="MBW7477233.1"/>
    </source>
</evidence>
<dbReference type="PANTHER" id="PTHR12677">
    <property type="entry name" value="GOLGI APPARATUS MEMBRANE PROTEIN TVP38-RELATED"/>
    <property type="match status" value="1"/>
</dbReference>
<dbReference type="InterPro" id="IPR032816">
    <property type="entry name" value="VTT_dom"/>
</dbReference>
<evidence type="ECO:0000256" key="6">
    <source>
        <dbReference type="RuleBase" id="RU366058"/>
    </source>
</evidence>
<gene>
    <name evidence="8" type="ORF">K0T92_21175</name>
</gene>
<proteinExistence type="inferred from homology"/>